<dbReference type="InterPro" id="IPR022111">
    <property type="entry name" value="Rhodanese_C"/>
</dbReference>
<keyword evidence="3" id="KW-0808">Transferase</keyword>
<evidence type="ECO:0000259" key="2">
    <source>
        <dbReference type="PROSITE" id="PS50206"/>
    </source>
</evidence>
<dbReference type="SUPFAM" id="SSF52821">
    <property type="entry name" value="Rhodanese/Cell cycle control phosphatase"/>
    <property type="match status" value="1"/>
</dbReference>
<gene>
    <name evidence="1" type="primary">trhO</name>
    <name evidence="3" type="ORF">D6810_03220</name>
</gene>
<dbReference type="EMBL" id="RFKV01000108">
    <property type="protein sequence ID" value="RMD76697.1"/>
    <property type="molecule type" value="Genomic_DNA"/>
</dbReference>
<dbReference type="Proteomes" id="UP000269410">
    <property type="component" value="Unassembled WGS sequence"/>
</dbReference>
<dbReference type="GO" id="GO:0006400">
    <property type="term" value="P:tRNA modification"/>
    <property type="evidence" value="ECO:0007669"/>
    <property type="project" value="UniProtKB-UniRule"/>
</dbReference>
<proteinExistence type="inferred from homology"/>
<evidence type="ECO:0000313" key="3">
    <source>
        <dbReference type="EMBL" id="RMD76697.1"/>
    </source>
</evidence>
<dbReference type="PANTHER" id="PTHR43268">
    <property type="entry name" value="THIOSULFATE SULFURTRANSFERASE/RHODANESE-LIKE DOMAIN-CONTAINING PROTEIN 2"/>
    <property type="match status" value="1"/>
</dbReference>
<dbReference type="Pfam" id="PF17773">
    <property type="entry name" value="UPF0176_N"/>
    <property type="match status" value="1"/>
</dbReference>
<comment type="catalytic activity">
    <reaction evidence="1">
        <text>uridine(34) in tRNA + AH2 + O2 = 5-hydroxyuridine(34) in tRNA + A + H2O</text>
        <dbReference type="Rhea" id="RHEA:64224"/>
        <dbReference type="Rhea" id="RHEA-COMP:11727"/>
        <dbReference type="Rhea" id="RHEA-COMP:13381"/>
        <dbReference type="ChEBI" id="CHEBI:13193"/>
        <dbReference type="ChEBI" id="CHEBI:15377"/>
        <dbReference type="ChEBI" id="CHEBI:15379"/>
        <dbReference type="ChEBI" id="CHEBI:17499"/>
        <dbReference type="ChEBI" id="CHEBI:65315"/>
        <dbReference type="ChEBI" id="CHEBI:136877"/>
    </reaction>
</comment>
<keyword evidence="1" id="KW-0819">tRNA processing</keyword>
<dbReference type="Gene3D" id="3.40.250.10">
    <property type="entry name" value="Rhodanese-like domain"/>
    <property type="match status" value="1"/>
</dbReference>
<dbReference type="PROSITE" id="PS50206">
    <property type="entry name" value="RHODANESE_3"/>
    <property type="match status" value="1"/>
</dbReference>
<dbReference type="SMART" id="SM00450">
    <property type="entry name" value="RHOD"/>
    <property type="match status" value="1"/>
</dbReference>
<dbReference type="InterPro" id="IPR040503">
    <property type="entry name" value="TRHO_N"/>
</dbReference>
<reference evidence="3 4" key="1">
    <citation type="submission" date="2018-10" db="EMBL/GenBank/DDBJ databases">
        <title>Thermophilic Lithotrophy and Phototrophy in an Intertidal, Iron-rich, Geothermal Spring.</title>
        <authorList>
            <person name="Ward L.M."/>
            <person name="Idei A."/>
            <person name="Nakagawa M."/>
            <person name="Ueno Y."/>
            <person name="Fischer W."/>
            <person name="Mcglynn S.E."/>
        </authorList>
    </citation>
    <scope>NUCLEOTIDE SEQUENCE [LARGE SCALE GENOMIC DNA]</scope>
    <source>
        <strain evidence="3">J137</strain>
    </source>
</reference>
<dbReference type="PANTHER" id="PTHR43268:SF3">
    <property type="entry name" value="RHODANESE-LIKE DOMAIN-CONTAINING PROTEIN 7-RELATED"/>
    <property type="match status" value="1"/>
</dbReference>
<organism evidence="3 4">
    <name type="scientific">Candidatus Dojkabacteria bacterium</name>
    <dbReference type="NCBI Taxonomy" id="2099670"/>
    <lineage>
        <taxon>Bacteria</taxon>
        <taxon>Candidatus Dojkabacteria</taxon>
    </lineage>
</organism>
<dbReference type="GO" id="GO:0016740">
    <property type="term" value="F:transferase activity"/>
    <property type="evidence" value="ECO:0007669"/>
    <property type="project" value="UniProtKB-KW"/>
</dbReference>
<comment type="function">
    <text evidence="1">Catalyzes oxygen-dependent 5-hydroxyuridine (ho5U) modification at position 34 in tRNAs.</text>
</comment>
<dbReference type="Gene3D" id="3.30.70.100">
    <property type="match status" value="1"/>
</dbReference>
<dbReference type="InterPro" id="IPR036873">
    <property type="entry name" value="Rhodanese-like_dom_sf"/>
</dbReference>
<dbReference type="EC" id="1.14.-.-" evidence="1"/>
<comment type="caution">
    <text evidence="3">The sequence shown here is derived from an EMBL/GenBank/DDBJ whole genome shotgun (WGS) entry which is preliminary data.</text>
</comment>
<sequence length="284" mass="33313">MQTVLLYYKFFHVRDPHDLRDWQYDLCRKLKLKGRIIIAEEGINGTVAGDRSSCEEYMSKTEEKIGKLEWKTSHSEIEELFPKLKVKVRPEIVTFGVKVDLSKKAPYIDSYEMRNLYNSEEFDDYVIVDGRNEYESRIGRFKYAVTPDINNFREFPKWFKKNRGIFKGKKVVTYCTGGIRCEKLSAFLIEQGIRDVFQLHGGIHRYSERTGGENFEGEMYVFDARVHVPVNFVNPNIISRCHFCGKSVARFKNCKNQRCNSQEITCEECEKLYSGFCKKCTKNL</sequence>
<dbReference type="AlphaFoldDB" id="A0A3M0YZF3"/>
<dbReference type="GO" id="GO:0016705">
    <property type="term" value="F:oxidoreductase activity, acting on paired donors, with incorporation or reduction of molecular oxygen"/>
    <property type="evidence" value="ECO:0007669"/>
    <property type="project" value="UniProtKB-UniRule"/>
</dbReference>
<dbReference type="HAMAP" id="MF_00469">
    <property type="entry name" value="TrhO"/>
    <property type="match status" value="1"/>
</dbReference>
<dbReference type="InterPro" id="IPR001763">
    <property type="entry name" value="Rhodanese-like_dom"/>
</dbReference>
<comment type="similarity">
    <text evidence="1">Belongs to the TrhO family.</text>
</comment>
<evidence type="ECO:0000256" key="1">
    <source>
        <dbReference type="HAMAP-Rule" id="MF_00469"/>
    </source>
</evidence>
<evidence type="ECO:0000313" key="4">
    <source>
        <dbReference type="Proteomes" id="UP000269410"/>
    </source>
</evidence>
<name>A0A3M0YZF3_9BACT</name>
<dbReference type="InterPro" id="IPR020936">
    <property type="entry name" value="TrhO"/>
</dbReference>
<keyword evidence="1" id="KW-0560">Oxidoreductase</keyword>
<dbReference type="Pfam" id="PF12368">
    <property type="entry name" value="Rhodanese_C"/>
    <property type="match status" value="1"/>
</dbReference>
<feature type="domain" description="Rhodanese" evidence="2">
    <location>
        <begin position="121"/>
        <end position="215"/>
    </location>
</feature>
<protein>
    <recommendedName>
        <fullName evidence="1">tRNA uridine(34) hydroxylase</fullName>
        <ecNumber evidence="1">1.14.-.-</ecNumber>
    </recommendedName>
    <alternativeName>
        <fullName evidence="1">tRNA hydroxylation protein O</fullName>
    </alternativeName>
</protein>
<accession>A0A3M0YZF3</accession>
<dbReference type="NCBIfam" id="NF001135">
    <property type="entry name" value="PRK00142.1-3"/>
    <property type="match status" value="1"/>
</dbReference>
<dbReference type="Pfam" id="PF00581">
    <property type="entry name" value="Rhodanese"/>
    <property type="match status" value="1"/>
</dbReference>